<reference evidence="1" key="1">
    <citation type="submission" date="2021-01" db="EMBL/GenBank/DDBJ databases">
        <authorList>
            <person name="Corre E."/>
            <person name="Pelletier E."/>
            <person name="Niang G."/>
            <person name="Scheremetjew M."/>
            <person name="Finn R."/>
            <person name="Kale V."/>
            <person name="Holt S."/>
            <person name="Cochrane G."/>
            <person name="Meng A."/>
            <person name="Brown T."/>
            <person name="Cohen L."/>
        </authorList>
    </citation>
    <scope>NUCLEOTIDE SEQUENCE</scope>
    <source>
        <strain evidence="1">CCMP645</strain>
    </source>
</reference>
<organism evidence="1">
    <name type="scientific">Chrysotila carterae</name>
    <name type="common">Marine alga</name>
    <name type="synonym">Syracosphaera carterae</name>
    <dbReference type="NCBI Taxonomy" id="13221"/>
    <lineage>
        <taxon>Eukaryota</taxon>
        <taxon>Haptista</taxon>
        <taxon>Haptophyta</taxon>
        <taxon>Prymnesiophyceae</taxon>
        <taxon>Isochrysidales</taxon>
        <taxon>Isochrysidaceae</taxon>
        <taxon>Chrysotila</taxon>
    </lineage>
</organism>
<proteinExistence type="predicted"/>
<accession>A0A7S4B5S4</accession>
<name>A0A7S4B5S4_CHRCT</name>
<gene>
    <name evidence="1" type="ORF">PCAR00345_LOCUS7656</name>
</gene>
<dbReference type="AlphaFoldDB" id="A0A7S4B5S4"/>
<protein>
    <submittedName>
        <fullName evidence="1">Uncharacterized protein</fullName>
    </submittedName>
</protein>
<sequence length="167" mass="19400">MLPCSLRRLAGQDVSRSRQLPLSSFKGIRGCLQRSHAIAKIPHFHSERRRVELGNLVLGCLELLLKAVLLLPHRMQLSAQQLFARLRHRHRRRMLLHDALRLAKIFAQMRNTRARLVQFFLPSSSFDTSYPRLLLRTKDPLLRSSKDFSLLLLTRLDGLSSTLQRLF</sequence>
<evidence type="ECO:0000313" key="1">
    <source>
        <dbReference type="EMBL" id="CAE0755069.1"/>
    </source>
</evidence>
<dbReference type="EMBL" id="HBIZ01012711">
    <property type="protein sequence ID" value="CAE0755069.1"/>
    <property type="molecule type" value="Transcribed_RNA"/>
</dbReference>